<feature type="domain" description="Cyclic nucleotide-binding" evidence="2">
    <location>
        <begin position="248"/>
        <end position="298"/>
    </location>
</feature>
<dbReference type="Proteomes" id="UP001212152">
    <property type="component" value="Unassembled WGS sequence"/>
</dbReference>
<sequence>MPDLPIQRNGSPSQRQQQRKQHYQAVSSEVVLPEGRTRVRMRWKMAMKAVHNLLRATSVFRIAPPAVTPAWQRVDAGADTKRVDSILKPKIHFLLSKTRLVRTLADFAAVDPHLVKLSPFLESLSVGQRKQFYLGTLTYESHAAGSMLLRDGGTAESVYFLLSGSLETYREHRGVKVKQGIIGPGGVAGQVSAEDVLKKTDVKRPANVICLEPCEMLRVDVDEYTRTVFGHDGGNTDTLVSLLNSHPYFQSTLETVLLKAAQSCALCTYAPGTEILSENDTADRLFLLCKGTASASRRVPFLYTYPPSLLTANAPVAKVLPYDDRFPPSPGEEVVIRNLALGPVETGEAFPALLLPDGLKTDPTKSKRAEFWPKDRQAAAEPHSKAPKADRTSTAASAPLCNVTVVATTEVQCAVFSVNDFLRLATNEMVETVMACGDKYNATILELQESYLVDTDPTFRPSRSRG</sequence>
<dbReference type="SUPFAM" id="SSF51206">
    <property type="entry name" value="cAMP-binding domain-like"/>
    <property type="match status" value="2"/>
</dbReference>
<dbReference type="Pfam" id="PF00027">
    <property type="entry name" value="cNMP_binding"/>
    <property type="match status" value="1"/>
</dbReference>
<protein>
    <recommendedName>
        <fullName evidence="2">Cyclic nucleotide-binding domain-containing protein</fullName>
    </recommendedName>
</protein>
<dbReference type="Gene3D" id="2.60.120.10">
    <property type="entry name" value="Jelly Rolls"/>
    <property type="match status" value="2"/>
</dbReference>
<feature type="region of interest" description="Disordered" evidence="1">
    <location>
        <begin position="363"/>
        <end position="393"/>
    </location>
</feature>
<evidence type="ECO:0000256" key="1">
    <source>
        <dbReference type="SAM" id="MobiDB-lite"/>
    </source>
</evidence>
<gene>
    <name evidence="3" type="ORF">HDU87_002368</name>
</gene>
<dbReference type="PANTHER" id="PTHR23011:SF28">
    <property type="entry name" value="CYCLIC NUCLEOTIDE-BINDING DOMAIN CONTAINING PROTEIN"/>
    <property type="match status" value="1"/>
</dbReference>
<dbReference type="InterPro" id="IPR014710">
    <property type="entry name" value="RmlC-like_jellyroll"/>
</dbReference>
<dbReference type="InterPro" id="IPR000595">
    <property type="entry name" value="cNMP-bd_dom"/>
</dbReference>
<feature type="region of interest" description="Disordered" evidence="1">
    <location>
        <begin position="1"/>
        <end position="25"/>
    </location>
</feature>
<dbReference type="AlphaFoldDB" id="A0AAD5XR81"/>
<dbReference type="PANTHER" id="PTHR23011">
    <property type="entry name" value="CYCLIC NUCLEOTIDE-BINDING DOMAIN CONTAINING PROTEIN"/>
    <property type="match status" value="1"/>
</dbReference>
<feature type="compositionally biased region" description="Basic and acidic residues" evidence="1">
    <location>
        <begin position="363"/>
        <end position="391"/>
    </location>
</feature>
<dbReference type="InterPro" id="IPR018490">
    <property type="entry name" value="cNMP-bd_dom_sf"/>
</dbReference>
<dbReference type="PROSITE" id="PS50042">
    <property type="entry name" value="CNMP_BINDING_3"/>
    <property type="match status" value="2"/>
</dbReference>
<dbReference type="EMBL" id="JADGJQ010000019">
    <property type="protein sequence ID" value="KAJ3179800.1"/>
    <property type="molecule type" value="Genomic_DNA"/>
</dbReference>
<evidence type="ECO:0000313" key="3">
    <source>
        <dbReference type="EMBL" id="KAJ3179800.1"/>
    </source>
</evidence>
<feature type="domain" description="Cyclic nucleotide-binding" evidence="2">
    <location>
        <begin position="120"/>
        <end position="228"/>
    </location>
</feature>
<reference evidence="3" key="1">
    <citation type="submission" date="2020-05" db="EMBL/GenBank/DDBJ databases">
        <title>Phylogenomic resolution of chytrid fungi.</title>
        <authorList>
            <person name="Stajich J.E."/>
            <person name="Amses K."/>
            <person name="Simmons R."/>
            <person name="Seto K."/>
            <person name="Myers J."/>
            <person name="Bonds A."/>
            <person name="Quandt C.A."/>
            <person name="Barry K."/>
            <person name="Liu P."/>
            <person name="Grigoriev I."/>
            <person name="Longcore J.E."/>
            <person name="James T.Y."/>
        </authorList>
    </citation>
    <scope>NUCLEOTIDE SEQUENCE</scope>
    <source>
        <strain evidence="3">JEL0379</strain>
    </source>
</reference>
<accession>A0AAD5XR81</accession>
<keyword evidence="4" id="KW-1185">Reference proteome</keyword>
<organism evidence="3 4">
    <name type="scientific">Geranomyces variabilis</name>
    <dbReference type="NCBI Taxonomy" id="109894"/>
    <lineage>
        <taxon>Eukaryota</taxon>
        <taxon>Fungi</taxon>
        <taxon>Fungi incertae sedis</taxon>
        <taxon>Chytridiomycota</taxon>
        <taxon>Chytridiomycota incertae sedis</taxon>
        <taxon>Chytridiomycetes</taxon>
        <taxon>Spizellomycetales</taxon>
        <taxon>Powellomycetaceae</taxon>
        <taxon>Geranomyces</taxon>
    </lineage>
</organism>
<name>A0AAD5XR81_9FUNG</name>
<evidence type="ECO:0000313" key="4">
    <source>
        <dbReference type="Proteomes" id="UP001212152"/>
    </source>
</evidence>
<proteinExistence type="predicted"/>
<comment type="caution">
    <text evidence="3">The sequence shown here is derived from an EMBL/GenBank/DDBJ whole genome shotgun (WGS) entry which is preliminary data.</text>
</comment>
<dbReference type="CDD" id="cd00038">
    <property type="entry name" value="CAP_ED"/>
    <property type="match status" value="1"/>
</dbReference>
<evidence type="ECO:0000259" key="2">
    <source>
        <dbReference type="PROSITE" id="PS50042"/>
    </source>
</evidence>
<dbReference type="SMART" id="SM00100">
    <property type="entry name" value="cNMP"/>
    <property type="match status" value="1"/>
</dbReference>